<keyword evidence="5" id="KW-0862">Zinc</keyword>
<evidence type="ECO:0000256" key="8">
    <source>
        <dbReference type="SAM" id="MobiDB-lite"/>
    </source>
</evidence>
<reference evidence="10 12" key="1">
    <citation type="journal article" date="2014" name="BMC Genomics">
        <title>Genome sequence of Anopheles sinensis provides insight into genetics basis of mosquito competence for malaria parasites.</title>
        <authorList>
            <person name="Zhou D."/>
            <person name="Zhang D."/>
            <person name="Ding G."/>
            <person name="Shi L."/>
            <person name="Hou Q."/>
            <person name="Ye Y."/>
            <person name="Xu Y."/>
            <person name="Zhou H."/>
            <person name="Xiong C."/>
            <person name="Li S."/>
            <person name="Yu J."/>
            <person name="Hong S."/>
            <person name="Yu X."/>
            <person name="Zou P."/>
            <person name="Chen C."/>
            <person name="Chang X."/>
            <person name="Wang W."/>
            <person name="Lv Y."/>
            <person name="Sun Y."/>
            <person name="Ma L."/>
            <person name="Shen B."/>
            <person name="Zhu C."/>
        </authorList>
    </citation>
    <scope>NUCLEOTIDE SEQUENCE [LARGE SCALE GENOMIC DNA]</scope>
</reference>
<evidence type="ECO:0000313" key="12">
    <source>
        <dbReference type="Proteomes" id="UP000030765"/>
    </source>
</evidence>
<evidence type="ECO:0000259" key="9">
    <source>
        <dbReference type="PROSITE" id="PS50157"/>
    </source>
</evidence>
<keyword evidence="12" id="KW-1185">Reference proteome</keyword>
<evidence type="ECO:0000256" key="4">
    <source>
        <dbReference type="ARBA" id="ARBA00022771"/>
    </source>
</evidence>
<evidence type="ECO:0000256" key="3">
    <source>
        <dbReference type="ARBA" id="ARBA00022737"/>
    </source>
</evidence>
<evidence type="ECO:0000256" key="6">
    <source>
        <dbReference type="ARBA" id="ARBA00023242"/>
    </source>
</evidence>
<keyword evidence="6" id="KW-0539">Nucleus</keyword>
<dbReference type="PROSITE" id="PS50157">
    <property type="entry name" value="ZINC_FINGER_C2H2_2"/>
    <property type="match status" value="3"/>
</dbReference>
<feature type="domain" description="C2H2-type" evidence="9">
    <location>
        <begin position="431"/>
        <end position="458"/>
    </location>
</feature>
<keyword evidence="2" id="KW-0479">Metal-binding</keyword>
<dbReference type="OMA" id="LYKCFDC"/>
<evidence type="ECO:0000256" key="2">
    <source>
        <dbReference type="ARBA" id="ARBA00022723"/>
    </source>
</evidence>
<comment type="subcellular location">
    <subcellularLocation>
        <location evidence="1">Nucleus</location>
    </subcellularLocation>
</comment>
<evidence type="ECO:0000256" key="1">
    <source>
        <dbReference type="ARBA" id="ARBA00004123"/>
    </source>
</evidence>
<dbReference type="EMBL" id="ATLV01020383">
    <property type="status" value="NOT_ANNOTATED_CDS"/>
    <property type="molecule type" value="Genomic_DNA"/>
</dbReference>
<feature type="domain" description="C2H2-type" evidence="9">
    <location>
        <begin position="82"/>
        <end position="109"/>
    </location>
</feature>
<gene>
    <name evidence="10" type="ORF">ZHAS_00013083</name>
</gene>
<dbReference type="Gene3D" id="3.30.160.60">
    <property type="entry name" value="Classic Zinc Finger"/>
    <property type="match status" value="1"/>
</dbReference>
<dbReference type="GO" id="GO:0008270">
    <property type="term" value="F:zinc ion binding"/>
    <property type="evidence" value="ECO:0007669"/>
    <property type="project" value="UniProtKB-KW"/>
</dbReference>
<dbReference type="Proteomes" id="UP000030765">
    <property type="component" value="Unassembled WGS sequence"/>
</dbReference>
<evidence type="ECO:0000313" key="11">
    <source>
        <dbReference type="EnsemblMetazoa" id="ASIC013083-PA"/>
    </source>
</evidence>
<accession>A0A084W4V2</accession>
<dbReference type="InterPro" id="IPR036236">
    <property type="entry name" value="Znf_C2H2_sf"/>
</dbReference>
<dbReference type="InterPro" id="IPR013087">
    <property type="entry name" value="Znf_C2H2_type"/>
</dbReference>
<dbReference type="AlphaFoldDB" id="A0A084W4V2"/>
<dbReference type="PANTHER" id="PTHR16515">
    <property type="entry name" value="PR DOMAIN ZINC FINGER PROTEIN"/>
    <property type="match status" value="1"/>
</dbReference>
<dbReference type="PANTHER" id="PTHR16515:SF66">
    <property type="entry name" value="C2H2-TYPE DOMAIN-CONTAINING PROTEIN"/>
    <property type="match status" value="1"/>
</dbReference>
<reference evidence="11" key="2">
    <citation type="submission" date="2020-05" db="UniProtKB">
        <authorList>
            <consortium name="EnsemblMetazoa"/>
        </authorList>
    </citation>
    <scope>IDENTIFICATION</scope>
</reference>
<dbReference type="SUPFAM" id="SSF57667">
    <property type="entry name" value="beta-beta-alpha zinc fingers"/>
    <property type="match status" value="1"/>
</dbReference>
<keyword evidence="3" id="KW-0677">Repeat</keyword>
<dbReference type="PROSITE" id="PS00028">
    <property type="entry name" value="ZINC_FINGER_C2H2_1"/>
    <property type="match status" value="4"/>
</dbReference>
<name>A0A084W4V2_ANOSI</name>
<dbReference type="EnsemblMetazoa" id="ASIC013083-RA">
    <property type="protein sequence ID" value="ASIC013083-PA"/>
    <property type="gene ID" value="ASIC013083"/>
</dbReference>
<evidence type="ECO:0000313" key="10">
    <source>
        <dbReference type="EMBL" id="KFB45246.1"/>
    </source>
</evidence>
<protein>
    <submittedName>
        <fullName evidence="10">AGAP008270-PA-like protein</fullName>
    </submittedName>
</protein>
<dbReference type="GO" id="GO:0010468">
    <property type="term" value="P:regulation of gene expression"/>
    <property type="evidence" value="ECO:0007669"/>
    <property type="project" value="TreeGrafter"/>
</dbReference>
<dbReference type="InterPro" id="IPR050331">
    <property type="entry name" value="Zinc_finger"/>
</dbReference>
<dbReference type="SMART" id="SM00355">
    <property type="entry name" value="ZnF_C2H2"/>
    <property type="match status" value="4"/>
</dbReference>
<keyword evidence="4 7" id="KW-0863">Zinc-finger</keyword>
<feature type="region of interest" description="Disordered" evidence="8">
    <location>
        <begin position="280"/>
        <end position="314"/>
    </location>
</feature>
<dbReference type="VEuPathDB" id="VectorBase:ASIC013083"/>
<sequence length="493" mass="55944">MDMEPCAEFKMESLESFEPLVNPIRQYRNRSKRTLKTGEEKLAEVLAKIASLQKNSEKTDGIDRTKVRTYNVKLRLKKSHLYKCFDCGNCFANPDFLELHEKSHTEQGKCNIDLGQEPVDGEMNLKQNAWFVGDFDDEDDDGEHFVQLDCTVEEGEDIFDITFDRTKCEKTYTMKYKVKKEPVGKCEYCAKQFYSAECWKLHELEHEKFLDITSMEPSINIMQSPKIEESTMTLDESFYEGLEVGDILERSSGTIDCMADGRLAAGAAITLEYRIIPRRSFSADKETDQPKDRQGQKRPAVGGEEESGAAKKVNQSVCQPTVNLKEEEVLVKEEPAGVQPMLHVEVGEVTVQSNDQGQGQIKGPVPGVSESGAAKLVNQSMCQPTVNVKQEVAFKEEPIEESVGEGVEQVPVQLEEDHQPPAMQKHLEKEYQCGVCSQRFHLRIAMVAHERTHDGGPPYSCRHCAQKFISKLKLFMHVFSQHRNGDERPTFRK</sequence>
<dbReference type="EMBL" id="KE525299">
    <property type="protein sequence ID" value="KFB45246.1"/>
    <property type="molecule type" value="Genomic_DNA"/>
</dbReference>
<dbReference type="VEuPathDB" id="VectorBase:ASIS003850"/>
<dbReference type="GO" id="GO:0005634">
    <property type="term" value="C:nucleus"/>
    <property type="evidence" value="ECO:0007669"/>
    <property type="project" value="UniProtKB-SubCell"/>
</dbReference>
<dbReference type="STRING" id="74873.A0A084W4V2"/>
<feature type="compositionally biased region" description="Basic and acidic residues" evidence="8">
    <location>
        <begin position="281"/>
        <end position="295"/>
    </location>
</feature>
<organism evidence="10">
    <name type="scientific">Anopheles sinensis</name>
    <name type="common">Mosquito</name>
    <dbReference type="NCBI Taxonomy" id="74873"/>
    <lineage>
        <taxon>Eukaryota</taxon>
        <taxon>Metazoa</taxon>
        <taxon>Ecdysozoa</taxon>
        <taxon>Arthropoda</taxon>
        <taxon>Hexapoda</taxon>
        <taxon>Insecta</taxon>
        <taxon>Pterygota</taxon>
        <taxon>Neoptera</taxon>
        <taxon>Endopterygota</taxon>
        <taxon>Diptera</taxon>
        <taxon>Nematocera</taxon>
        <taxon>Culicoidea</taxon>
        <taxon>Culicidae</taxon>
        <taxon>Anophelinae</taxon>
        <taxon>Anopheles</taxon>
    </lineage>
</organism>
<evidence type="ECO:0000256" key="7">
    <source>
        <dbReference type="PROSITE-ProRule" id="PRU00042"/>
    </source>
</evidence>
<feature type="domain" description="C2H2-type" evidence="9">
    <location>
        <begin position="459"/>
        <end position="489"/>
    </location>
</feature>
<dbReference type="OrthoDB" id="7756756at2759"/>
<evidence type="ECO:0000256" key="5">
    <source>
        <dbReference type="ARBA" id="ARBA00022833"/>
    </source>
</evidence>
<proteinExistence type="predicted"/>